<dbReference type="PATRIC" id="fig|1254432.3.peg.7513"/>
<evidence type="ECO:0000259" key="7">
    <source>
        <dbReference type="Pfam" id="PF04542"/>
    </source>
</evidence>
<keyword evidence="4" id="KW-0238">DNA-binding</keyword>
<feature type="region of interest" description="Disordered" evidence="6">
    <location>
        <begin position="314"/>
        <end position="350"/>
    </location>
</feature>
<dbReference type="InterPro" id="IPR013249">
    <property type="entry name" value="RNA_pol_sigma70_r4_t2"/>
</dbReference>
<dbReference type="AlphaFoldDB" id="S4Y3X6"/>
<dbReference type="InterPro" id="IPR007627">
    <property type="entry name" value="RNA_pol_sigma70_r2"/>
</dbReference>
<dbReference type="Proteomes" id="UP000014803">
    <property type="component" value="Chromosome"/>
</dbReference>
<dbReference type="eggNOG" id="COG1595">
    <property type="taxonomic scope" value="Bacteria"/>
</dbReference>
<reference evidence="9 10" key="1">
    <citation type="journal article" date="2013" name="Sci. Rep.">
        <title>Extraordinary expansion of a Sorangium cellulosum genome from an alkaline milieu.</title>
        <authorList>
            <person name="Han K."/>
            <person name="Li Z.F."/>
            <person name="Peng R."/>
            <person name="Zhu L.P."/>
            <person name="Zhou T."/>
            <person name="Wang L.G."/>
            <person name="Li S.G."/>
            <person name="Zhang X.B."/>
            <person name="Hu W."/>
            <person name="Wu Z.H."/>
            <person name="Qin N."/>
            <person name="Li Y.Z."/>
        </authorList>
    </citation>
    <scope>NUCLEOTIDE SEQUENCE [LARGE SCALE GENOMIC DNA]</scope>
    <source>
        <strain evidence="9 10">So0157-2</strain>
    </source>
</reference>
<dbReference type="Gene3D" id="1.10.1740.10">
    <property type="match status" value="1"/>
</dbReference>
<name>S4Y3X6_SORCE</name>
<dbReference type="InterPro" id="IPR036388">
    <property type="entry name" value="WH-like_DNA-bd_sf"/>
</dbReference>
<evidence type="ECO:0000256" key="1">
    <source>
        <dbReference type="ARBA" id="ARBA00010641"/>
    </source>
</evidence>
<dbReference type="STRING" id="1254432.SCE1572_33130"/>
<evidence type="ECO:0000256" key="3">
    <source>
        <dbReference type="ARBA" id="ARBA00023082"/>
    </source>
</evidence>
<dbReference type="InterPro" id="IPR039425">
    <property type="entry name" value="RNA_pol_sigma-70-like"/>
</dbReference>
<keyword evidence="5" id="KW-0804">Transcription</keyword>
<dbReference type="Pfam" id="PF08281">
    <property type="entry name" value="Sigma70_r4_2"/>
    <property type="match status" value="1"/>
</dbReference>
<comment type="similarity">
    <text evidence="1">Belongs to the sigma-70 factor family. ECF subfamily.</text>
</comment>
<feature type="region of interest" description="Disordered" evidence="6">
    <location>
        <begin position="400"/>
        <end position="420"/>
    </location>
</feature>
<dbReference type="GO" id="GO:0003677">
    <property type="term" value="F:DNA binding"/>
    <property type="evidence" value="ECO:0007669"/>
    <property type="project" value="UniProtKB-KW"/>
</dbReference>
<dbReference type="GO" id="GO:0016987">
    <property type="term" value="F:sigma factor activity"/>
    <property type="evidence" value="ECO:0007669"/>
    <property type="project" value="UniProtKB-KW"/>
</dbReference>
<dbReference type="SUPFAM" id="SSF88659">
    <property type="entry name" value="Sigma3 and sigma4 domains of RNA polymerase sigma factors"/>
    <property type="match status" value="1"/>
</dbReference>
<keyword evidence="3" id="KW-0731">Sigma factor</keyword>
<dbReference type="KEGG" id="scu:SCE1572_33130"/>
<feature type="compositionally biased region" description="Low complexity" evidence="6">
    <location>
        <begin position="233"/>
        <end position="247"/>
    </location>
</feature>
<feature type="domain" description="RNA polymerase sigma-70 region 2" evidence="7">
    <location>
        <begin position="24"/>
        <end position="90"/>
    </location>
</feature>
<keyword evidence="2" id="KW-0805">Transcription regulation</keyword>
<dbReference type="EMBL" id="CP003969">
    <property type="protein sequence ID" value="AGP38910.1"/>
    <property type="molecule type" value="Genomic_DNA"/>
</dbReference>
<dbReference type="Pfam" id="PF04542">
    <property type="entry name" value="Sigma70_r2"/>
    <property type="match status" value="1"/>
</dbReference>
<evidence type="ECO:0000313" key="10">
    <source>
        <dbReference type="Proteomes" id="UP000014803"/>
    </source>
</evidence>
<dbReference type="InterPro" id="IPR014284">
    <property type="entry name" value="RNA_pol_sigma-70_dom"/>
</dbReference>
<proteinExistence type="inferred from homology"/>
<dbReference type="InterPro" id="IPR013324">
    <property type="entry name" value="RNA_pol_sigma_r3/r4-like"/>
</dbReference>
<dbReference type="InterPro" id="IPR013325">
    <property type="entry name" value="RNA_pol_sigma_r2"/>
</dbReference>
<dbReference type="PANTHER" id="PTHR43133">
    <property type="entry name" value="RNA POLYMERASE ECF-TYPE SIGMA FACTO"/>
    <property type="match status" value="1"/>
</dbReference>
<dbReference type="PANTHER" id="PTHR43133:SF8">
    <property type="entry name" value="RNA POLYMERASE SIGMA FACTOR HI_1459-RELATED"/>
    <property type="match status" value="1"/>
</dbReference>
<gene>
    <name evidence="9" type="ORF">SCE1572_33130</name>
</gene>
<accession>S4Y3X6</accession>
<evidence type="ECO:0000259" key="8">
    <source>
        <dbReference type="Pfam" id="PF08281"/>
    </source>
</evidence>
<protein>
    <recommendedName>
        <fullName evidence="11">RNA polymerase sigma-70 region 2 domain-containing protein</fullName>
    </recommendedName>
</protein>
<sequence>MGKPSRKTHGAAEGSPLTLEAIMAEHLEDIRRYLERQGFRGADRDDLVQEIFHGAARSLSRFDPQLGTVRAWLLRIAYNLTSNERKRAYRRREALWPEEALDELSSDVPDSETRLIEAQRSAVLAELLLEVPPARREILVAHDLEEAAVQDIADEHAIPRGTVWNHLRLARLSLGAAARRWRARNRGRGALLAPVAVAFGAGEARASSGPLHRGPLQRLLGWARRAFRRSPSRGEAGPAASSRRSSPVPTRGAGRSMARAATGAVAGALVLFTSGGRSDVAAPPADAVALRSPTFMTAVPRGPDRHWARALPPALPAAGAAGGGPRATGRSPSSPRHAHGPLQGGGALSTSEDRLWRQAIATLTSGRSDAARLLLERHRREFPRGVRAADREELLRWLRADVDGNGRGHPPMSSIPPRSR</sequence>
<evidence type="ECO:0000313" key="9">
    <source>
        <dbReference type="EMBL" id="AGP38910.1"/>
    </source>
</evidence>
<evidence type="ECO:0000256" key="2">
    <source>
        <dbReference type="ARBA" id="ARBA00023015"/>
    </source>
</evidence>
<dbReference type="GO" id="GO:0006352">
    <property type="term" value="P:DNA-templated transcription initiation"/>
    <property type="evidence" value="ECO:0007669"/>
    <property type="project" value="InterPro"/>
</dbReference>
<evidence type="ECO:0000256" key="4">
    <source>
        <dbReference type="ARBA" id="ARBA00023125"/>
    </source>
</evidence>
<evidence type="ECO:0000256" key="6">
    <source>
        <dbReference type="SAM" id="MobiDB-lite"/>
    </source>
</evidence>
<feature type="region of interest" description="Disordered" evidence="6">
    <location>
        <begin position="230"/>
        <end position="259"/>
    </location>
</feature>
<evidence type="ECO:0008006" key="11">
    <source>
        <dbReference type="Google" id="ProtNLM"/>
    </source>
</evidence>
<dbReference type="NCBIfam" id="TIGR02937">
    <property type="entry name" value="sigma70-ECF"/>
    <property type="match status" value="1"/>
</dbReference>
<dbReference type="HOGENOM" id="CLU_040169_0_0_7"/>
<dbReference type="SUPFAM" id="SSF88946">
    <property type="entry name" value="Sigma2 domain of RNA polymerase sigma factors"/>
    <property type="match status" value="1"/>
</dbReference>
<evidence type="ECO:0000256" key="5">
    <source>
        <dbReference type="ARBA" id="ARBA00023163"/>
    </source>
</evidence>
<organism evidence="9 10">
    <name type="scientific">Sorangium cellulosum So0157-2</name>
    <dbReference type="NCBI Taxonomy" id="1254432"/>
    <lineage>
        <taxon>Bacteria</taxon>
        <taxon>Pseudomonadati</taxon>
        <taxon>Myxococcota</taxon>
        <taxon>Polyangia</taxon>
        <taxon>Polyangiales</taxon>
        <taxon>Polyangiaceae</taxon>
        <taxon>Sorangium</taxon>
    </lineage>
</organism>
<dbReference type="Gene3D" id="1.10.10.10">
    <property type="entry name" value="Winged helix-like DNA-binding domain superfamily/Winged helix DNA-binding domain"/>
    <property type="match status" value="1"/>
</dbReference>
<feature type="domain" description="RNA polymerase sigma factor 70 region 4 type 2" evidence="8">
    <location>
        <begin position="124"/>
        <end position="173"/>
    </location>
</feature>